<evidence type="ECO:0000313" key="4">
    <source>
        <dbReference type="Proteomes" id="UP001239680"/>
    </source>
</evidence>
<dbReference type="EMBL" id="JAVDBT010000009">
    <property type="protein sequence ID" value="MDQ2066951.1"/>
    <property type="molecule type" value="Genomic_DNA"/>
</dbReference>
<dbReference type="Proteomes" id="UP001239680">
    <property type="component" value="Unassembled WGS sequence"/>
</dbReference>
<feature type="region of interest" description="Disordered" evidence="1">
    <location>
        <begin position="13"/>
        <end position="36"/>
    </location>
</feature>
<feature type="transmembrane region" description="Helical" evidence="2">
    <location>
        <begin position="46"/>
        <end position="65"/>
    </location>
</feature>
<accession>A0ABU0VYX5</accession>
<sequence length="243" mass="25738">MNQQQEFHARLERIKKSARKAPDPQQNYGRSLRSAAPMAAPRRGSWLSRILGGLLGMVIGVVAVLPARWLIESYLPPDATVSPEMMMLATGILGLVIALFLAMVLRISSLTGAALQFVTVALASSGFHNFAHYAPEPMAKIFSAEQVAAWREAEPAGSLVFLNHRITLASLLPASDLLEAPATAAAEPEVPTAEPAPAGTTSVEPMATETTAAAATEAAPTEAATTVPELPQRLKLDSEKPQP</sequence>
<organism evidence="3 4">
    <name type="scientific">Pseudogemmobacter lacusdianii</name>
    <dbReference type="NCBI Taxonomy" id="3069608"/>
    <lineage>
        <taxon>Bacteria</taxon>
        <taxon>Pseudomonadati</taxon>
        <taxon>Pseudomonadota</taxon>
        <taxon>Alphaproteobacteria</taxon>
        <taxon>Rhodobacterales</taxon>
        <taxon>Paracoccaceae</taxon>
        <taxon>Pseudogemmobacter</taxon>
    </lineage>
</organism>
<evidence type="ECO:0000256" key="2">
    <source>
        <dbReference type="SAM" id="Phobius"/>
    </source>
</evidence>
<keyword evidence="2" id="KW-1133">Transmembrane helix</keyword>
<evidence type="ECO:0000313" key="3">
    <source>
        <dbReference type="EMBL" id="MDQ2066951.1"/>
    </source>
</evidence>
<name>A0ABU0VYX5_9RHOB</name>
<proteinExistence type="predicted"/>
<comment type="caution">
    <text evidence="3">The sequence shown here is derived from an EMBL/GenBank/DDBJ whole genome shotgun (WGS) entry which is preliminary data.</text>
</comment>
<dbReference type="RefSeq" id="WP_306680659.1">
    <property type="nucleotide sequence ID" value="NZ_JAVDBT010000009.1"/>
</dbReference>
<keyword evidence="2" id="KW-0812">Transmembrane</keyword>
<keyword evidence="2" id="KW-0472">Membrane</keyword>
<feature type="compositionally biased region" description="Low complexity" evidence="1">
    <location>
        <begin position="183"/>
        <end position="226"/>
    </location>
</feature>
<feature type="transmembrane region" description="Helical" evidence="2">
    <location>
        <begin position="85"/>
        <end position="105"/>
    </location>
</feature>
<feature type="compositionally biased region" description="Basic and acidic residues" evidence="1">
    <location>
        <begin position="232"/>
        <end position="243"/>
    </location>
</feature>
<keyword evidence="4" id="KW-1185">Reference proteome</keyword>
<reference evidence="3 4" key="1">
    <citation type="submission" date="2023-08" db="EMBL/GenBank/DDBJ databases">
        <title>Characterization of two Paracoccaceae strains isolated from Phycosphere and proposal of Xinfangfangia lacusdiani sp. nov.</title>
        <authorList>
            <person name="Deng Y."/>
            <person name="Zhang Y.Q."/>
        </authorList>
    </citation>
    <scope>NUCLEOTIDE SEQUENCE [LARGE SCALE GENOMIC DNA]</scope>
    <source>
        <strain evidence="3 4">CPCC 101601</strain>
    </source>
</reference>
<protein>
    <submittedName>
        <fullName evidence="3">Uncharacterized protein</fullName>
    </submittedName>
</protein>
<evidence type="ECO:0000256" key="1">
    <source>
        <dbReference type="SAM" id="MobiDB-lite"/>
    </source>
</evidence>
<gene>
    <name evidence="3" type="ORF">Q9295_11235</name>
</gene>
<feature type="region of interest" description="Disordered" evidence="1">
    <location>
        <begin position="183"/>
        <end position="243"/>
    </location>
</feature>